<sequence length="85" mass="9552">MITIERRPGSRSIDYLPDYCPRCNPLGDQADRRVRLASLTEPTSITWPGGRRLICAYRCVGCGHQWVRRDLWDAASAGFDQKGAA</sequence>
<reference evidence="1 2" key="1">
    <citation type="submission" date="2018-09" db="EMBL/GenBank/DDBJ databases">
        <authorList>
            <person name="Tagini F."/>
        </authorList>
    </citation>
    <scope>NUCLEOTIDE SEQUENCE [LARGE SCALE GENOMIC DNA]</scope>
    <source>
        <strain evidence="1 2">MK13</strain>
    </source>
</reference>
<dbReference type="RefSeq" id="WP_099193675.1">
    <property type="nucleotide sequence ID" value="NZ_UPHQ01000198.1"/>
</dbReference>
<accession>A0A498QAY5</accession>
<dbReference type="AlphaFoldDB" id="A0A498QAY5"/>
<dbReference type="OrthoDB" id="4567553at2"/>
<keyword evidence="2" id="KW-1185">Reference proteome</keyword>
<name>A0A498QAY5_9MYCO</name>
<organism evidence="1 2">
    <name type="scientific">Mycobacterium innocens</name>
    <dbReference type="NCBI Taxonomy" id="2341083"/>
    <lineage>
        <taxon>Bacteria</taxon>
        <taxon>Bacillati</taxon>
        <taxon>Actinomycetota</taxon>
        <taxon>Actinomycetes</taxon>
        <taxon>Mycobacteriales</taxon>
        <taxon>Mycobacteriaceae</taxon>
        <taxon>Mycobacterium</taxon>
    </lineage>
</organism>
<gene>
    <name evidence="1" type="ORF">LAUMK13_03820</name>
</gene>
<proteinExistence type="predicted"/>
<evidence type="ECO:0000313" key="1">
    <source>
        <dbReference type="EMBL" id="VBA41994.1"/>
    </source>
</evidence>
<protein>
    <submittedName>
        <fullName evidence="1">Uncharacterized protein</fullName>
    </submittedName>
</protein>
<dbReference type="EMBL" id="UPHQ01000198">
    <property type="protein sequence ID" value="VBA41994.1"/>
    <property type="molecule type" value="Genomic_DNA"/>
</dbReference>
<dbReference type="Proteomes" id="UP000267289">
    <property type="component" value="Unassembled WGS sequence"/>
</dbReference>
<evidence type="ECO:0000313" key="2">
    <source>
        <dbReference type="Proteomes" id="UP000267289"/>
    </source>
</evidence>